<feature type="signal peptide" evidence="2">
    <location>
        <begin position="1"/>
        <end position="19"/>
    </location>
</feature>
<feature type="region of interest" description="Disordered" evidence="1">
    <location>
        <begin position="66"/>
        <end position="93"/>
    </location>
</feature>
<evidence type="ECO:0000313" key="4">
    <source>
        <dbReference type="Proteomes" id="UP000294933"/>
    </source>
</evidence>
<dbReference type="AlphaFoldDB" id="A0A4Y7QKL3"/>
<evidence type="ECO:0000313" key="3">
    <source>
        <dbReference type="EMBL" id="TDL27761.1"/>
    </source>
</evidence>
<proteinExistence type="predicted"/>
<evidence type="ECO:0000256" key="2">
    <source>
        <dbReference type="SAM" id="SignalP"/>
    </source>
</evidence>
<feature type="compositionally biased region" description="Basic residues" evidence="1">
    <location>
        <begin position="83"/>
        <end position="93"/>
    </location>
</feature>
<reference evidence="3 4" key="1">
    <citation type="submission" date="2018-06" db="EMBL/GenBank/DDBJ databases">
        <title>A transcriptomic atlas of mushroom development highlights an independent origin of complex multicellularity.</title>
        <authorList>
            <consortium name="DOE Joint Genome Institute"/>
            <person name="Krizsan K."/>
            <person name="Almasi E."/>
            <person name="Merenyi Z."/>
            <person name="Sahu N."/>
            <person name="Viragh M."/>
            <person name="Koszo T."/>
            <person name="Mondo S."/>
            <person name="Kiss B."/>
            <person name="Balint B."/>
            <person name="Kues U."/>
            <person name="Barry K."/>
            <person name="Hegedus J.C."/>
            <person name="Henrissat B."/>
            <person name="Johnson J."/>
            <person name="Lipzen A."/>
            <person name="Ohm R."/>
            <person name="Nagy I."/>
            <person name="Pangilinan J."/>
            <person name="Yan J."/>
            <person name="Xiong Y."/>
            <person name="Grigoriev I.V."/>
            <person name="Hibbett D.S."/>
            <person name="Nagy L.G."/>
        </authorList>
    </citation>
    <scope>NUCLEOTIDE SEQUENCE [LARGE SCALE GENOMIC DNA]</scope>
    <source>
        <strain evidence="3 4">SZMC22713</strain>
    </source>
</reference>
<accession>A0A4Y7QKL3</accession>
<sequence>MQFSTVLFTLFAFVLATTAQPQTQTSVHETSEVVGYAASIEQIRLNELNGPNLSLAAKVAAMLFPSASPEDHGDKKVVADARRSRRRRRRAHP</sequence>
<name>A0A4Y7QKL3_9AGAM</name>
<evidence type="ECO:0000256" key="1">
    <source>
        <dbReference type="SAM" id="MobiDB-lite"/>
    </source>
</evidence>
<gene>
    <name evidence="3" type="ORF">BD410DRAFT_781651</name>
</gene>
<feature type="compositionally biased region" description="Basic and acidic residues" evidence="1">
    <location>
        <begin position="69"/>
        <end position="82"/>
    </location>
</feature>
<keyword evidence="4" id="KW-1185">Reference proteome</keyword>
<dbReference type="Proteomes" id="UP000294933">
    <property type="component" value="Unassembled WGS sequence"/>
</dbReference>
<keyword evidence="2" id="KW-0732">Signal</keyword>
<dbReference type="VEuPathDB" id="FungiDB:BD410DRAFT_781651"/>
<organism evidence="3 4">
    <name type="scientific">Rickenella mellea</name>
    <dbReference type="NCBI Taxonomy" id="50990"/>
    <lineage>
        <taxon>Eukaryota</taxon>
        <taxon>Fungi</taxon>
        <taxon>Dikarya</taxon>
        <taxon>Basidiomycota</taxon>
        <taxon>Agaricomycotina</taxon>
        <taxon>Agaricomycetes</taxon>
        <taxon>Hymenochaetales</taxon>
        <taxon>Rickenellaceae</taxon>
        <taxon>Rickenella</taxon>
    </lineage>
</organism>
<dbReference type="EMBL" id="ML170158">
    <property type="protein sequence ID" value="TDL27761.1"/>
    <property type="molecule type" value="Genomic_DNA"/>
</dbReference>
<protein>
    <submittedName>
        <fullName evidence="3">Uncharacterized protein</fullName>
    </submittedName>
</protein>
<feature type="chain" id="PRO_5021459894" evidence="2">
    <location>
        <begin position="20"/>
        <end position="93"/>
    </location>
</feature>